<proteinExistence type="inferred from homology"/>
<evidence type="ECO:0000313" key="4">
    <source>
        <dbReference type="Proteomes" id="UP000198460"/>
    </source>
</evidence>
<keyword evidence="1" id="KW-0408">Iron</keyword>
<evidence type="ECO:0000256" key="1">
    <source>
        <dbReference type="PIRNR" id="PIRNR011468"/>
    </source>
</evidence>
<gene>
    <name evidence="3" type="ORF">BSIN_3850</name>
</gene>
<dbReference type="PIRSF" id="PIRSF011468">
    <property type="entry name" value="PhnJ"/>
    <property type="match status" value="1"/>
</dbReference>
<dbReference type="EC" id="4.7.1.1" evidence="1"/>
<dbReference type="Pfam" id="PF06007">
    <property type="entry name" value="PhnJ"/>
    <property type="match status" value="1"/>
</dbReference>
<accession>A0A238H6P2</accession>
<comment type="function">
    <text evidence="1">Catalyzes the breakage of the C-P bond in alpha-D-ribose 1-methylphosphonate 5-phosphate (PRPn) forming alpha-D-ribose.</text>
</comment>
<comment type="catalytic activity">
    <reaction evidence="1">
        <text>alpha-D-ribose 1-methylphosphonate 5-phosphate + AH2 + S-adenosyl-L-methionine = alpha-D-ribose 1,2-cyclic phosphate 5-phosphate + methane + 5'-deoxyadenosine + L-methionine + A + H(+)</text>
        <dbReference type="Rhea" id="RHEA:34707"/>
        <dbReference type="ChEBI" id="CHEBI:13193"/>
        <dbReference type="ChEBI" id="CHEBI:15378"/>
        <dbReference type="ChEBI" id="CHEBI:16183"/>
        <dbReference type="ChEBI" id="CHEBI:17319"/>
        <dbReference type="ChEBI" id="CHEBI:17499"/>
        <dbReference type="ChEBI" id="CHEBI:57844"/>
        <dbReference type="ChEBI" id="CHEBI:59789"/>
        <dbReference type="ChEBI" id="CHEBI:68686"/>
        <dbReference type="ChEBI" id="CHEBI:68687"/>
        <dbReference type="EC" id="4.7.1.1"/>
    </reaction>
</comment>
<dbReference type="SFLD" id="SFLDF00379">
    <property type="entry name" value="Phosphonate_metabolism_(PhnJ)"/>
    <property type="match status" value="1"/>
</dbReference>
<protein>
    <recommendedName>
        <fullName evidence="1">Alpha-D-ribose 1-methylphosphonate 5-phosphate C-P lyase</fullName>
        <shortName evidence="1">PRPn C-P lyase</shortName>
        <ecNumber evidence="1">4.7.1.1</ecNumber>
    </recommendedName>
</protein>
<dbReference type="RefSeq" id="WP_173678684.1">
    <property type="nucleotide sequence ID" value="NZ_FXAN01000062.1"/>
</dbReference>
<dbReference type="SFLD" id="SFLDG01115">
    <property type="entry name" value="Phosphonate_metabolism_(PhnJ)"/>
    <property type="match status" value="1"/>
</dbReference>
<reference evidence="3 4" key="1">
    <citation type="submission" date="2017-04" db="EMBL/GenBank/DDBJ databases">
        <authorList>
            <person name="Afonso C.L."/>
            <person name="Miller P.J."/>
            <person name="Scott M.A."/>
            <person name="Spackman E."/>
            <person name="Goraichik I."/>
            <person name="Dimitrov K.M."/>
            <person name="Suarez D.L."/>
            <person name="Swayne D.E."/>
        </authorList>
    </citation>
    <scope>NUCLEOTIDE SEQUENCE [LARGE SCALE GENOMIC DNA]</scope>
    <source>
        <strain evidence="3">LMG 28154</strain>
    </source>
</reference>
<keyword evidence="1" id="KW-0479">Metal-binding</keyword>
<dbReference type="GO" id="GO:0098848">
    <property type="term" value="F:alpha-D-ribose 1-methylphosphonate 5-phosphate C-P-lyase activity"/>
    <property type="evidence" value="ECO:0007669"/>
    <property type="project" value="UniProtKB-UniRule"/>
</dbReference>
<keyword evidence="1" id="KW-0004">4Fe-4S</keyword>
<dbReference type="SFLD" id="SFLDS00033">
    <property type="entry name" value="Radical_SAM_Phosphonate_Metabo"/>
    <property type="match status" value="1"/>
</dbReference>
<organism evidence="3 4">
    <name type="scientific">Burkholderia singularis</name>
    <dbReference type="NCBI Taxonomy" id="1503053"/>
    <lineage>
        <taxon>Bacteria</taxon>
        <taxon>Pseudomonadati</taxon>
        <taxon>Pseudomonadota</taxon>
        <taxon>Betaproteobacteria</taxon>
        <taxon>Burkholderiales</taxon>
        <taxon>Burkholderiaceae</taxon>
        <taxon>Burkholderia</taxon>
        <taxon>pseudomallei group</taxon>
    </lineage>
</organism>
<dbReference type="GO" id="GO:0019700">
    <property type="term" value="P:organic phosphonate catabolic process"/>
    <property type="evidence" value="ECO:0007669"/>
    <property type="project" value="UniProtKB-UniRule"/>
</dbReference>
<keyword evidence="1" id="KW-0456">Lyase</keyword>
<dbReference type="Proteomes" id="UP000198460">
    <property type="component" value="Unassembled WGS sequence"/>
</dbReference>
<evidence type="ECO:0000256" key="2">
    <source>
        <dbReference type="SAM" id="MobiDB-lite"/>
    </source>
</evidence>
<dbReference type="GO" id="GO:0046872">
    <property type="term" value="F:metal ion binding"/>
    <property type="evidence" value="ECO:0007669"/>
    <property type="project" value="UniProtKB-UniRule"/>
</dbReference>
<evidence type="ECO:0000313" key="3">
    <source>
        <dbReference type="EMBL" id="SMG00870.1"/>
    </source>
</evidence>
<comment type="similarity">
    <text evidence="1">Belongs to the PhnJ family.</text>
</comment>
<sequence length="334" mass="36498">MNAPDPACTGMSNTMNAAHDAGADAASGYNFAYLDEQTKRMIRRALLKAVAVPGYQVPFASREMPLPFGWGTGGIQVTAALIGTGDTLKVIDQGCDATTNAVNIRRFFARCAGVATTTRTADASIIQTRHRIPETPLTERQILVYQVPMPEPLFRLEPRTTECAKLHAFADYGLMHVRLYEDLVRHGRIATTYNYPVIVNDRYLMSPSPIPKFDNPKLHMNPALQLFGAGRERRIYAIAPYTKVVSLDFDDHPFEIQRWDAACALCGSRESFLDEMIVDDHGTRRFVCSDSDYCESRRGGDAAQSVDAGAGGIGGADKRPPPRAGIGQPAGDTA</sequence>
<keyword evidence="1" id="KW-0949">S-adenosyl-L-methionine</keyword>
<dbReference type="EMBL" id="FXAN01000062">
    <property type="protein sequence ID" value="SMG00870.1"/>
    <property type="molecule type" value="Genomic_DNA"/>
</dbReference>
<keyword evidence="1" id="KW-0411">Iron-sulfur</keyword>
<dbReference type="GO" id="GO:0051539">
    <property type="term" value="F:4 iron, 4 sulfur cluster binding"/>
    <property type="evidence" value="ECO:0007669"/>
    <property type="project" value="UniProtKB-UniRule"/>
</dbReference>
<dbReference type="InterPro" id="IPR010306">
    <property type="entry name" value="PhnJ"/>
</dbReference>
<dbReference type="AlphaFoldDB" id="A0A238H6P2"/>
<name>A0A238H6P2_9BURK</name>
<feature type="region of interest" description="Disordered" evidence="2">
    <location>
        <begin position="297"/>
        <end position="334"/>
    </location>
</feature>